<gene>
    <name evidence="1" type="ORF">IAB99_05460</name>
</gene>
<accession>A0A9D9NBJ0</accession>
<comment type="caution">
    <text evidence="1">The sequence shown here is derived from an EMBL/GenBank/DDBJ whole genome shotgun (WGS) entry which is preliminary data.</text>
</comment>
<proteinExistence type="predicted"/>
<evidence type="ECO:0000313" key="2">
    <source>
        <dbReference type="Proteomes" id="UP000823660"/>
    </source>
</evidence>
<evidence type="ECO:0000313" key="1">
    <source>
        <dbReference type="EMBL" id="MBO8467195.1"/>
    </source>
</evidence>
<protein>
    <submittedName>
        <fullName evidence="1">Uncharacterized protein</fullName>
    </submittedName>
</protein>
<organism evidence="1 2">
    <name type="scientific">Candidatus Cryptobacteroides faecipullorum</name>
    <dbReference type="NCBI Taxonomy" id="2840764"/>
    <lineage>
        <taxon>Bacteria</taxon>
        <taxon>Pseudomonadati</taxon>
        <taxon>Bacteroidota</taxon>
        <taxon>Bacteroidia</taxon>
        <taxon>Bacteroidales</taxon>
        <taxon>Candidatus Cryptobacteroides</taxon>
    </lineage>
</organism>
<sequence>MGSNPNRITYEKQNAPDQWSGVFRTGTDRAGACSGTGRYGTGKDRRSLAHFALLM</sequence>
<dbReference type="Proteomes" id="UP000823660">
    <property type="component" value="Unassembled WGS sequence"/>
</dbReference>
<dbReference type="AlphaFoldDB" id="A0A9D9NBJ0"/>
<reference evidence="1" key="1">
    <citation type="submission" date="2020-10" db="EMBL/GenBank/DDBJ databases">
        <authorList>
            <person name="Gilroy R."/>
        </authorList>
    </citation>
    <scope>NUCLEOTIDE SEQUENCE</scope>
    <source>
        <strain evidence="1">B1-15692</strain>
    </source>
</reference>
<name>A0A9D9NBJ0_9BACT</name>
<reference evidence="1" key="2">
    <citation type="journal article" date="2021" name="PeerJ">
        <title>Extensive microbial diversity within the chicken gut microbiome revealed by metagenomics and culture.</title>
        <authorList>
            <person name="Gilroy R."/>
            <person name="Ravi A."/>
            <person name="Getino M."/>
            <person name="Pursley I."/>
            <person name="Horton D.L."/>
            <person name="Alikhan N.F."/>
            <person name="Baker D."/>
            <person name="Gharbi K."/>
            <person name="Hall N."/>
            <person name="Watson M."/>
            <person name="Adriaenssens E.M."/>
            <person name="Foster-Nyarko E."/>
            <person name="Jarju S."/>
            <person name="Secka A."/>
            <person name="Antonio M."/>
            <person name="Oren A."/>
            <person name="Chaudhuri R.R."/>
            <person name="La Ragione R."/>
            <person name="Hildebrand F."/>
            <person name="Pallen M.J."/>
        </authorList>
    </citation>
    <scope>NUCLEOTIDE SEQUENCE</scope>
    <source>
        <strain evidence="1">B1-15692</strain>
    </source>
</reference>
<dbReference type="EMBL" id="JADIMH010000031">
    <property type="protein sequence ID" value="MBO8467195.1"/>
    <property type="molecule type" value="Genomic_DNA"/>
</dbReference>